<dbReference type="EMBL" id="CP086718">
    <property type="protein sequence ID" value="WOO84158.1"/>
    <property type="molecule type" value="Genomic_DNA"/>
</dbReference>
<protein>
    <submittedName>
        <fullName evidence="7">Purtative protein</fullName>
    </submittedName>
</protein>
<sequence length="1443" mass="157293">MERKSMSELEVARKVLHKTPPRDLLAGQVPSPPPSQPLTSLRTLLADAIDRVLQPPAGAEALERLAYLIVLFRQIALAVTQHPADAAHAVAVTYSKLGPTLLPRAPFATLLLESLSNTVKPHPLRSAEAMTAATRLAAILPPPPASSSASQHLLQPLWTEVLRDGLGARGNIVAVSIMAESIPQESIPTHLLPRLLEDLTVSDSANVRCSAIVTLLGRRRELATGSDEEKDRFMLEPLMPYVSSGEDGTAVQVLSRYLLPVLFKAQRGSFSTLLSMFDTTGAPNQPDLFASWITTASLGVSSGIIPLSGVPSERLHEAIVHEDNKIRIMAFELVARSKDVLEPEVMEKVKEAFRWNTMIPHAEGRTDMASAIYAFLMHLKELENAARRDVSRGKTPEIKAKAEKRLAVAADFHHWFVNDHLTPSLEASQSHPALRGIFALKTLTRYLDVFSDVPSVLADVYTPKRVTLLIACQANEFAEIRGQARSIIGRAPLPLAGYETLSTPATQELLASASSSINHPRRTQAEAGRSALTIIFTKVVLPAGPEVAASFIDNLVNVLEQHVKKSEENFATGIVEYPLHGPLSALTEMVRCLDLRTPEAQVAWSPVLHRLVALVDRVWSVTRKVISLGPSTDPENGKETAAHEIARAYDVLGDDEAEAGDDLDHTNLLSGSWRATKEAAELLAALIAVPLNASATQTIWIRDDINKAGRTFLVWLHEIRHRGTFSRIAPSLALVVEAVKPRKELAGLVESWVEEELDTVALGQLSTLRRSAALPYSFLALVSADEALLDTSIQRLVDMAKLGPETKDETKVHAMNTLKIVLLDGKQTRFLSRYLERTLLVALRAFESSNWNVRNVGLILFSTLAHRSLATARYQEVFGTRNALAGRQTLAAWDGRYPEMIPYVADYLRRARKEGPATLTQHSPLFPILIIVRSLRWSPEGAHTADSLFPVVEPYLGSVEWQIRDVASQALSSLLSSSQALERAKVTATRVSHDSKDFNTLHGRLLFLCRLISDVIYWDDVVAADKRILELRLRDGLQVWGDSSTAVIPKAILDCVIAYANATTPSNPVLVPGAKRIALNILQTPEPYRPGLDLLYQSAAACVLIQPIVARDVVALLAPQIPEDAQLAALDKVENSLALQTPEILSAVIKLSALENSNTVRTKAFDVLSSWAATPEADAGIAPLAGAILKVVKTTRCVPLREAALPALGRAIAAGADSANLDVLATILDKTSDENRSEPCRTSALRCMAHLGPLLFSATPTATAATLASLHRTLVRLLEDDDQDIRRDAAEIVELGLRLRRPVVLSHAVALWWDWLGQRLQTTEAERAVWDAWLWATVADASQTRTELAALAPAAPTLDVLFLEEPPNMFRNSMDAAAHASKVVAALPALKSPGATSTAQLEKEVSAAIGSARGSPIDAAWVARQQLQKRHVLLRRALRLAKH</sequence>
<dbReference type="PANTHER" id="PTHR14387:SF0">
    <property type="entry name" value="DUF2428 DOMAIN-CONTAINING PROTEIN"/>
    <property type="match status" value="1"/>
</dbReference>
<comment type="similarity">
    <text evidence="1">Belongs to the THADA family.</text>
</comment>
<evidence type="ECO:0000256" key="2">
    <source>
        <dbReference type="ARBA" id="ARBA00022694"/>
    </source>
</evidence>
<dbReference type="Pfam" id="PF25151">
    <property type="entry name" value="TPR_Trm732_C"/>
    <property type="match status" value="1"/>
</dbReference>
<evidence type="ECO:0000259" key="5">
    <source>
        <dbReference type="Pfam" id="PF25150"/>
    </source>
</evidence>
<dbReference type="GO" id="GO:0030488">
    <property type="term" value="P:tRNA methylation"/>
    <property type="evidence" value="ECO:0007669"/>
    <property type="project" value="TreeGrafter"/>
</dbReference>
<dbReference type="PANTHER" id="PTHR14387">
    <property type="entry name" value="THADA/DEATH RECEPTOR INTERACTING PROTEIN"/>
    <property type="match status" value="1"/>
</dbReference>
<feature type="domain" description="tRNA (32-2'-O)-methyltransferase regulator THADA-like C-terminal TPR repeats region" evidence="6">
    <location>
        <begin position="854"/>
        <end position="1008"/>
    </location>
</feature>
<feature type="domain" description="tRNA (32-2'-O)-methyltransferase regulator THADA-like TPR repeats region" evidence="5">
    <location>
        <begin position="249"/>
        <end position="450"/>
    </location>
</feature>
<evidence type="ECO:0000256" key="3">
    <source>
        <dbReference type="SAM" id="MobiDB-lite"/>
    </source>
</evidence>
<dbReference type="Pfam" id="PF10350">
    <property type="entry name" value="DUF2428"/>
    <property type="match status" value="1"/>
</dbReference>
<gene>
    <name evidence="7" type="primary">SPCC1494.07</name>
    <name evidence="7" type="ORF">LOC62_05G007679</name>
</gene>
<dbReference type="InterPro" id="IPR016024">
    <property type="entry name" value="ARM-type_fold"/>
</dbReference>
<dbReference type="GeneID" id="87810851"/>
<evidence type="ECO:0000313" key="8">
    <source>
        <dbReference type="Proteomes" id="UP000827549"/>
    </source>
</evidence>
<dbReference type="SUPFAM" id="SSF48371">
    <property type="entry name" value="ARM repeat"/>
    <property type="match status" value="2"/>
</dbReference>
<dbReference type="InterPro" id="IPR056842">
    <property type="entry name" value="THADA-like_TPR_C"/>
</dbReference>
<name>A0AAF0YIE1_9TREE</name>
<accession>A0AAF0YIE1</accession>
<organism evidence="7 8">
    <name type="scientific">Vanrija pseudolonga</name>
    <dbReference type="NCBI Taxonomy" id="143232"/>
    <lineage>
        <taxon>Eukaryota</taxon>
        <taxon>Fungi</taxon>
        <taxon>Dikarya</taxon>
        <taxon>Basidiomycota</taxon>
        <taxon>Agaricomycotina</taxon>
        <taxon>Tremellomycetes</taxon>
        <taxon>Trichosporonales</taxon>
        <taxon>Trichosporonaceae</taxon>
        <taxon>Vanrija</taxon>
    </lineage>
</organism>
<feature type="domain" description="DUF2428" evidence="4">
    <location>
        <begin position="607"/>
        <end position="852"/>
    </location>
</feature>
<proteinExistence type="inferred from homology"/>
<evidence type="ECO:0000256" key="1">
    <source>
        <dbReference type="ARBA" id="ARBA00010409"/>
    </source>
</evidence>
<evidence type="ECO:0000259" key="4">
    <source>
        <dbReference type="Pfam" id="PF10350"/>
    </source>
</evidence>
<dbReference type="InterPro" id="IPR019442">
    <property type="entry name" value="THADA/TRM732_DUF2428"/>
</dbReference>
<reference evidence="7" key="1">
    <citation type="submission" date="2023-10" db="EMBL/GenBank/DDBJ databases">
        <authorList>
            <person name="Noh H."/>
        </authorList>
    </citation>
    <scope>NUCLEOTIDE SEQUENCE</scope>
    <source>
        <strain evidence="7">DUCC4014</strain>
    </source>
</reference>
<dbReference type="GO" id="GO:0005829">
    <property type="term" value="C:cytosol"/>
    <property type="evidence" value="ECO:0007669"/>
    <property type="project" value="TreeGrafter"/>
</dbReference>
<dbReference type="RefSeq" id="XP_062630184.1">
    <property type="nucleotide sequence ID" value="XM_062774200.1"/>
</dbReference>
<dbReference type="Gene3D" id="1.25.10.10">
    <property type="entry name" value="Leucine-rich Repeat Variant"/>
    <property type="match status" value="1"/>
</dbReference>
<keyword evidence="2" id="KW-0819">tRNA processing</keyword>
<evidence type="ECO:0000313" key="7">
    <source>
        <dbReference type="EMBL" id="WOO84158.1"/>
    </source>
</evidence>
<dbReference type="InterPro" id="IPR011989">
    <property type="entry name" value="ARM-like"/>
</dbReference>
<evidence type="ECO:0000259" key="6">
    <source>
        <dbReference type="Pfam" id="PF25151"/>
    </source>
</evidence>
<feature type="region of interest" description="Disordered" evidence="3">
    <location>
        <begin position="18"/>
        <end position="37"/>
    </location>
</feature>
<dbReference type="InterPro" id="IPR051954">
    <property type="entry name" value="tRNA_methyltransferase_THADA"/>
</dbReference>
<dbReference type="Proteomes" id="UP000827549">
    <property type="component" value="Chromosome 5"/>
</dbReference>
<dbReference type="InterPro" id="IPR056843">
    <property type="entry name" value="THADA-like_TPR"/>
</dbReference>
<dbReference type="Pfam" id="PF25150">
    <property type="entry name" value="TPR_Trm732"/>
    <property type="match status" value="1"/>
</dbReference>
<keyword evidence="8" id="KW-1185">Reference proteome</keyword>